<sequence>MKARLATLLLALPACAIASPFGVLTGAAIPQVLEQQRQEAARTAQAPQATAARTDARQADAKLVKRTHPAPTTPVSASPATPDTHARQADVQHPAAQPAAEVLMASD</sequence>
<dbReference type="EMBL" id="JANUGV010000001">
    <property type="protein sequence ID" value="MCS0607692.1"/>
    <property type="molecule type" value="Genomic_DNA"/>
</dbReference>
<dbReference type="Proteomes" id="UP001205861">
    <property type="component" value="Unassembled WGS sequence"/>
</dbReference>
<evidence type="ECO:0000313" key="3">
    <source>
        <dbReference type="EMBL" id="MCS0607692.1"/>
    </source>
</evidence>
<reference evidence="3 4" key="1">
    <citation type="submission" date="2022-08" db="EMBL/GenBank/DDBJ databases">
        <title>Reclassification of Massilia species as members of the genera Telluria, Duganella, Pseudoduganella, Mokoshia gen. nov. and Zemynaea gen. nov. using orthogonal and non-orthogonal genome-based approaches.</title>
        <authorList>
            <person name="Bowman J.P."/>
        </authorList>
    </citation>
    <scope>NUCLEOTIDE SEQUENCE [LARGE SCALE GENOMIC DNA]</scope>
    <source>
        <strain evidence="3 4">JCM 31607</strain>
    </source>
</reference>
<feature type="compositionally biased region" description="Low complexity" evidence="1">
    <location>
        <begin position="41"/>
        <end position="53"/>
    </location>
</feature>
<feature type="compositionally biased region" description="Low complexity" evidence="1">
    <location>
        <begin position="69"/>
        <end position="83"/>
    </location>
</feature>
<comment type="caution">
    <text evidence="3">The sequence shown here is derived from an EMBL/GenBank/DDBJ whole genome shotgun (WGS) entry which is preliminary data.</text>
</comment>
<evidence type="ECO:0000256" key="2">
    <source>
        <dbReference type="SAM" id="SignalP"/>
    </source>
</evidence>
<gene>
    <name evidence="3" type="ORF">NX773_05905</name>
</gene>
<feature type="signal peptide" evidence="2">
    <location>
        <begin position="1"/>
        <end position="18"/>
    </location>
</feature>
<protein>
    <recommendedName>
        <fullName evidence="5">DUF4148 domain-containing protein</fullName>
    </recommendedName>
</protein>
<keyword evidence="2" id="KW-0732">Signal</keyword>
<dbReference type="RefSeq" id="WP_258855393.1">
    <property type="nucleotide sequence ID" value="NZ_JANUGV010000001.1"/>
</dbReference>
<name>A0ABT2BGP6_9BURK</name>
<proteinExistence type="predicted"/>
<feature type="chain" id="PRO_5045999648" description="DUF4148 domain-containing protein" evidence="2">
    <location>
        <begin position="19"/>
        <end position="107"/>
    </location>
</feature>
<evidence type="ECO:0000256" key="1">
    <source>
        <dbReference type="SAM" id="MobiDB-lite"/>
    </source>
</evidence>
<evidence type="ECO:0000313" key="4">
    <source>
        <dbReference type="Proteomes" id="UP001205861"/>
    </source>
</evidence>
<feature type="compositionally biased region" description="Basic and acidic residues" evidence="1">
    <location>
        <begin position="54"/>
        <end position="63"/>
    </location>
</feature>
<keyword evidence="4" id="KW-1185">Reference proteome</keyword>
<feature type="region of interest" description="Disordered" evidence="1">
    <location>
        <begin position="36"/>
        <end position="107"/>
    </location>
</feature>
<evidence type="ECO:0008006" key="5">
    <source>
        <dbReference type="Google" id="ProtNLM"/>
    </source>
</evidence>
<organism evidence="3 4">
    <name type="scientific">Massilia solisilvae</name>
    <dbReference type="NCBI Taxonomy" id="1811225"/>
    <lineage>
        <taxon>Bacteria</taxon>
        <taxon>Pseudomonadati</taxon>
        <taxon>Pseudomonadota</taxon>
        <taxon>Betaproteobacteria</taxon>
        <taxon>Burkholderiales</taxon>
        <taxon>Oxalobacteraceae</taxon>
        <taxon>Telluria group</taxon>
        <taxon>Massilia</taxon>
    </lineage>
</organism>
<accession>A0ABT2BGP6</accession>